<sequence>MNKLINKNTGRGEELILRERRKEDWAGDGRLREERRGERGEEEGALKG</sequence>
<evidence type="ECO:0000256" key="1">
    <source>
        <dbReference type="SAM" id="MobiDB-lite"/>
    </source>
</evidence>
<reference evidence="2" key="1">
    <citation type="submission" date="2014-11" db="EMBL/GenBank/DDBJ databases">
        <authorList>
            <person name="Amaro Gonzalez C."/>
        </authorList>
    </citation>
    <scope>NUCLEOTIDE SEQUENCE</scope>
</reference>
<accession>A0A0E9SLL6</accession>
<dbReference type="AlphaFoldDB" id="A0A0E9SLL6"/>
<feature type="region of interest" description="Disordered" evidence="1">
    <location>
        <begin position="28"/>
        <end position="48"/>
    </location>
</feature>
<dbReference type="EMBL" id="GBXM01067189">
    <property type="protein sequence ID" value="JAH41388.1"/>
    <property type="molecule type" value="Transcribed_RNA"/>
</dbReference>
<evidence type="ECO:0000313" key="2">
    <source>
        <dbReference type="EMBL" id="JAH41388.1"/>
    </source>
</evidence>
<reference evidence="2" key="2">
    <citation type="journal article" date="2015" name="Fish Shellfish Immunol.">
        <title>Early steps in the European eel (Anguilla anguilla)-Vibrio vulnificus interaction in the gills: Role of the RtxA13 toxin.</title>
        <authorList>
            <person name="Callol A."/>
            <person name="Pajuelo D."/>
            <person name="Ebbesson L."/>
            <person name="Teles M."/>
            <person name="MacKenzie S."/>
            <person name="Amaro C."/>
        </authorList>
    </citation>
    <scope>NUCLEOTIDE SEQUENCE</scope>
</reference>
<protein>
    <submittedName>
        <fullName evidence="2">Uncharacterized protein</fullName>
    </submittedName>
</protein>
<proteinExistence type="predicted"/>
<organism evidence="2">
    <name type="scientific">Anguilla anguilla</name>
    <name type="common">European freshwater eel</name>
    <name type="synonym">Muraena anguilla</name>
    <dbReference type="NCBI Taxonomy" id="7936"/>
    <lineage>
        <taxon>Eukaryota</taxon>
        <taxon>Metazoa</taxon>
        <taxon>Chordata</taxon>
        <taxon>Craniata</taxon>
        <taxon>Vertebrata</taxon>
        <taxon>Euteleostomi</taxon>
        <taxon>Actinopterygii</taxon>
        <taxon>Neopterygii</taxon>
        <taxon>Teleostei</taxon>
        <taxon>Anguilliformes</taxon>
        <taxon>Anguillidae</taxon>
        <taxon>Anguilla</taxon>
    </lineage>
</organism>
<name>A0A0E9SLL6_ANGAN</name>